<gene>
    <name evidence="4" type="ORF">R50_0864</name>
</gene>
<evidence type="ECO:0000259" key="3">
    <source>
        <dbReference type="SMART" id="SM00829"/>
    </source>
</evidence>
<dbReference type="Pfam" id="PF00107">
    <property type="entry name" value="ADH_zinc_N"/>
    <property type="match status" value="1"/>
</dbReference>
<dbReference type="KEGG" id="hfv:R50_0864"/>
<keyword evidence="1" id="KW-0521">NADP</keyword>
<dbReference type="SMART" id="SM00829">
    <property type="entry name" value="PKS_ER"/>
    <property type="match status" value="1"/>
</dbReference>
<dbReference type="Pfam" id="PF08240">
    <property type="entry name" value="ADH_N"/>
    <property type="match status" value="1"/>
</dbReference>
<dbReference type="InterPro" id="IPR014189">
    <property type="entry name" value="Quinone_OxRdtase_PIG3"/>
</dbReference>
<accession>A0A6F8ZFD0</accession>
<dbReference type="GO" id="GO:0070402">
    <property type="term" value="F:NADPH binding"/>
    <property type="evidence" value="ECO:0007669"/>
    <property type="project" value="TreeGrafter"/>
</dbReference>
<keyword evidence="5" id="KW-1185">Reference proteome</keyword>
<evidence type="ECO:0000313" key="5">
    <source>
        <dbReference type="Proteomes" id="UP000503399"/>
    </source>
</evidence>
<dbReference type="EMBL" id="LR778114">
    <property type="protein sequence ID" value="CAB1128370.1"/>
    <property type="molecule type" value="Genomic_DNA"/>
</dbReference>
<keyword evidence="2" id="KW-0560">Oxidoreductase</keyword>
<dbReference type="PANTHER" id="PTHR48106:SF8">
    <property type="entry name" value="OS02G0805600 PROTEIN"/>
    <property type="match status" value="1"/>
</dbReference>
<dbReference type="NCBIfam" id="TIGR02824">
    <property type="entry name" value="quinone_pig3"/>
    <property type="match status" value="1"/>
</dbReference>
<dbReference type="InterPro" id="IPR013154">
    <property type="entry name" value="ADH-like_N"/>
</dbReference>
<evidence type="ECO:0000256" key="2">
    <source>
        <dbReference type="ARBA" id="ARBA00023002"/>
    </source>
</evidence>
<dbReference type="InterPro" id="IPR020843">
    <property type="entry name" value="ER"/>
</dbReference>
<dbReference type="Proteomes" id="UP000503399">
    <property type="component" value="Chromosome"/>
</dbReference>
<dbReference type="Gene3D" id="3.90.180.10">
    <property type="entry name" value="Medium-chain alcohol dehydrogenases, catalytic domain"/>
    <property type="match status" value="1"/>
</dbReference>
<dbReference type="Gene3D" id="3.40.50.720">
    <property type="entry name" value="NAD(P)-binding Rossmann-like Domain"/>
    <property type="match status" value="1"/>
</dbReference>
<dbReference type="PANTHER" id="PTHR48106">
    <property type="entry name" value="QUINONE OXIDOREDUCTASE PIG3-RELATED"/>
    <property type="match status" value="1"/>
</dbReference>
<dbReference type="InterPro" id="IPR036291">
    <property type="entry name" value="NAD(P)-bd_dom_sf"/>
</dbReference>
<protein>
    <submittedName>
        <fullName evidence="4">PKS_ER domain-containing protein</fullName>
    </submittedName>
</protein>
<dbReference type="InterPro" id="IPR013149">
    <property type="entry name" value="ADH-like_C"/>
</dbReference>
<proteinExistence type="predicted"/>
<reference evidence="4 5" key="1">
    <citation type="submission" date="2020-02" db="EMBL/GenBank/DDBJ databases">
        <authorList>
            <person name="Hogendoorn C."/>
        </authorList>
    </citation>
    <scope>NUCLEOTIDE SEQUENCE [LARGE SCALE GENOMIC DNA]</scope>
    <source>
        <strain evidence="4">R501</strain>
    </source>
</reference>
<dbReference type="CDD" id="cd05276">
    <property type="entry name" value="p53_inducible_oxidoreductase"/>
    <property type="match status" value="1"/>
</dbReference>
<evidence type="ECO:0000256" key="1">
    <source>
        <dbReference type="ARBA" id="ARBA00022857"/>
    </source>
</evidence>
<dbReference type="AlphaFoldDB" id="A0A6F8ZFD0"/>
<dbReference type="GO" id="GO:0016651">
    <property type="term" value="F:oxidoreductase activity, acting on NAD(P)H"/>
    <property type="evidence" value="ECO:0007669"/>
    <property type="project" value="TreeGrafter"/>
</dbReference>
<dbReference type="SUPFAM" id="SSF50129">
    <property type="entry name" value="GroES-like"/>
    <property type="match status" value="1"/>
</dbReference>
<feature type="domain" description="Enoyl reductase (ER)" evidence="3">
    <location>
        <begin position="10"/>
        <end position="325"/>
    </location>
</feature>
<dbReference type="InterPro" id="IPR011032">
    <property type="entry name" value="GroES-like_sf"/>
</dbReference>
<evidence type="ECO:0000313" key="4">
    <source>
        <dbReference type="EMBL" id="CAB1128370.1"/>
    </source>
</evidence>
<sequence>MLAVVLTGQGGPEVLSLATVPDPRPGPGEIQIRVAAAGVNRADLLERAGRYPPPAPPPAYPVPGLECAGVVEAVGPGVTAWSPGDRVMALLPGGGYAQRAVVPEGMVLPVPEGVDLLAAGGIPEAFLTAFDALFHLSGAGLGDRVLIHAAASGVGTAAVQLAAAAGMRVAATVGTPAKAEAVRQLGADRVILRREETFPEAVAAWSGGEGVAAVLDFVGADYLAGNLEVLAPGGTLVIIGTLSGTRAGIDLGLLLRRRLTVRGTVLRSRRPEEKAALVTAFRRHGLPLLAAGRVRPVVDRVFPLAEAAAAHRYLEADRNTGKVVLAVPPPA</sequence>
<organism evidence="4 5">
    <name type="scientific">Candidatus Hydrogenisulfobacillus filiaventi</name>
    <dbReference type="NCBI Taxonomy" id="2707344"/>
    <lineage>
        <taxon>Bacteria</taxon>
        <taxon>Bacillati</taxon>
        <taxon>Bacillota</taxon>
        <taxon>Clostridia</taxon>
        <taxon>Eubacteriales</taxon>
        <taxon>Clostridiales Family XVII. Incertae Sedis</taxon>
        <taxon>Candidatus Hydrogenisulfobacillus</taxon>
    </lineage>
</organism>
<name>A0A6F8ZFD0_9FIRM</name>
<dbReference type="SUPFAM" id="SSF51735">
    <property type="entry name" value="NAD(P)-binding Rossmann-fold domains"/>
    <property type="match status" value="1"/>
</dbReference>